<dbReference type="Proteomes" id="UP001374535">
    <property type="component" value="Chromosome 7"/>
</dbReference>
<name>A0AAQ3N405_VIGMU</name>
<keyword evidence="4" id="KW-0540">Nuclease</keyword>
<evidence type="ECO:0000256" key="8">
    <source>
        <dbReference type="ARBA" id="ARBA00022801"/>
    </source>
</evidence>
<evidence type="ECO:0000256" key="16">
    <source>
        <dbReference type="ARBA" id="ARBA00023268"/>
    </source>
</evidence>
<dbReference type="GO" id="GO:0006508">
    <property type="term" value="P:proteolysis"/>
    <property type="evidence" value="ECO:0007669"/>
    <property type="project" value="UniProtKB-KW"/>
</dbReference>
<dbReference type="Gene3D" id="1.10.340.70">
    <property type="match status" value="1"/>
</dbReference>
<dbReference type="PANTHER" id="PTHR37984">
    <property type="entry name" value="PROTEIN CBG26694"/>
    <property type="match status" value="1"/>
</dbReference>
<feature type="domain" description="Reverse transcriptase" evidence="18">
    <location>
        <begin position="628"/>
        <end position="807"/>
    </location>
</feature>
<dbReference type="Gene3D" id="3.30.420.10">
    <property type="entry name" value="Ribonuclease H-like superfamily/Ribonuclease H"/>
    <property type="match status" value="1"/>
</dbReference>
<evidence type="ECO:0000256" key="9">
    <source>
        <dbReference type="ARBA" id="ARBA00022842"/>
    </source>
</evidence>
<keyword evidence="6" id="KW-0064">Aspartyl protease</keyword>
<feature type="region of interest" description="Disordered" evidence="17">
    <location>
        <begin position="303"/>
        <end position="324"/>
    </location>
</feature>
<dbReference type="GO" id="GO:0004519">
    <property type="term" value="F:endonuclease activity"/>
    <property type="evidence" value="ECO:0007669"/>
    <property type="project" value="UniProtKB-KW"/>
</dbReference>
<protein>
    <recommendedName>
        <fullName evidence="22">Ty3/gypsy retrotransposon protein</fullName>
    </recommendedName>
</protein>
<dbReference type="InterPro" id="IPR050951">
    <property type="entry name" value="Retrovirus_Pol_polyprotein"/>
</dbReference>
<keyword evidence="13" id="KW-0239">DNA-directed DNA polymerase</keyword>
<dbReference type="InterPro" id="IPR056924">
    <property type="entry name" value="SH3_Tf2-1"/>
</dbReference>
<dbReference type="GO" id="GO:0015074">
    <property type="term" value="P:DNA integration"/>
    <property type="evidence" value="ECO:0007669"/>
    <property type="project" value="UniProtKB-KW"/>
</dbReference>
<evidence type="ECO:0000259" key="18">
    <source>
        <dbReference type="PROSITE" id="PS50878"/>
    </source>
</evidence>
<reference evidence="20 21" key="1">
    <citation type="journal article" date="2023" name="Life. Sci Alliance">
        <title>Evolutionary insights into 3D genome organization and epigenetic landscape of Vigna mungo.</title>
        <authorList>
            <person name="Junaid A."/>
            <person name="Singh B."/>
            <person name="Bhatia S."/>
        </authorList>
    </citation>
    <scope>NUCLEOTIDE SEQUENCE [LARGE SCALE GENOMIC DNA]</scope>
    <source>
        <strain evidence="20">Urdbean</strain>
    </source>
</reference>
<feature type="compositionally biased region" description="Gly residues" evidence="17">
    <location>
        <begin position="77"/>
        <end position="92"/>
    </location>
</feature>
<evidence type="ECO:0000256" key="2">
    <source>
        <dbReference type="ARBA" id="ARBA00022679"/>
    </source>
</evidence>
<dbReference type="PROSITE" id="PS00141">
    <property type="entry name" value="ASP_PROTEASE"/>
    <property type="match status" value="1"/>
</dbReference>
<evidence type="ECO:0008006" key="22">
    <source>
        <dbReference type="Google" id="ProtNLM"/>
    </source>
</evidence>
<dbReference type="SUPFAM" id="SSF56672">
    <property type="entry name" value="DNA/RNA polymerases"/>
    <property type="match status" value="1"/>
</dbReference>
<evidence type="ECO:0000256" key="5">
    <source>
        <dbReference type="ARBA" id="ARBA00022723"/>
    </source>
</evidence>
<dbReference type="GO" id="GO:0046872">
    <property type="term" value="F:metal ion binding"/>
    <property type="evidence" value="ECO:0007669"/>
    <property type="project" value="UniProtKB-KW"/>
</dbReference>
<keyword evidence="2" id="KW-0808">Transferase</keyword>
<dbReference type="InterPro" id="IPR036397">
    <property type="entry name" value="RNaseH_sf"/>
</dbReference>
<dbReference type="Pfam" id="PF19259">
    <property type="entry name" value="Ty3_capsid"/>
    <property type="match status" value="1"/>
</dbReference>
<dbReference type="GO" id="GO:0003887">
    <property type="term" value="F:DNA-directed DNA polymerase activity"/>
    <property type="evidence" value="ECO:0007669"/>
    <property type="project" value="UniProtKB-KW"/>
</dbReference>
<dbReference type="GO" id="GO:0006310">
    <property type="term" value="P:DNA recombination"/>
    <property type="evidence" value="ECO:0007669"/>
    <property type="project" value="UniProtKB-KW"/>
</dbReference>
<dbReference type="InterPro" id="IPR000477">
    <property type="entry name" value="RT_dom"/>
</dbReference>
<keyword evidence="8" id="KW-0378">Hydrolase</keyword>
<organism evidence="20 21">
    <name type="scientific">Vigna mungo</name>
    <name type="common">Black gram</name>
    <name type="synonym">Phaseolus mungo</name>
    <dbReference type="NCBI Taxonomy" id="3915"/>
    <lineage>
        <taxon>Eukaryota</taxon>
        <taxon>Viridiplantae</taxon>
        <taxon>Streptophyta</taxon>
        <taxon>Embryophyta</taxon>
        <taxon>Tracheophyta</taxon>
        <taxon>Spermatophyta</taxon>
        <taxon>Magnoliopsida</taxon>
        <taxon>eudicotyledons</taxon>
        <taxon>Gunneridae</taxon>
        <taxon>Pentapetalae</taxon>
        <taxon>rosids</taxon>
        <taxon>fabids</taxon>
        <taxon>Fabales</taxon>
        <taxon>Fabaceae</taxon>
        <taxon>Papilionoideae</taxon>
        <taxon>50 kb inversion clade</taxon>
        <taxon>NPAAA clade</taxon>
        <taxon>indigoferoid/millettioid clade</taxon>
        <taxon>Phaseoleae</taxon>
        <taxon>Vigna</taxon>
    </lineage>
</organism>
<dbReference type="GO" id="GO:0004190">
    <property type="term" value="F:aspartic-type endopeptidase activity"/>
    <property type="evidence" value="ECO:0007669"/>
    <property type="project" value="UniProtKB-KW"/>
</dbReference>
<evidence type="ECO:0000256" key="6">
    <source>
        <dbReference type="ARBA" id="ARBA00022750"/>
    </source>
</evidence>
<sequence>MEGKVVATVGEQIEAVEVALAETKAETVYLRHETGTLRQNCEMMRQDIQAILTILKDRKIDNKGVRRDGSESSVNDNGGGSGDDGGHNGAGRTGTMINWRKRVELPVFEGGEPWNWMSRAEKFFEVQKVEEEEKMQLVFISMEGYAGSWFRFWREKTKNYSWEGLKRALGIRFGGGTRGTVYEKLSTIRQTGLVEEYVRDFEVLVGQTTQIPEEQILGYFMAGLREEVSDHVRPHDPSDLMTAMRVARDVEKLCSPLKMGGGSGVRTQNAWGRPVGAVTRVDPPREISNKGGPIESVGSVRREMTQGGGGAKTNGEGRDRGPRNLPYAEYLKRREEGKCFRCGGPFSPGHRCPERGLRMLIMVDEEEEEECEKEPAVELAGMELSALSAGGLTTPKTLKLKGRIGSREVLVLIDSGASHNFISRSLVGELGMAVKETQPYFVSLGDGQRRKISGCCERVTLELGNTEVVEQFYLFELGGVEVILGVEWLRKLGEVMVDWGKLTMVYQQGEKKVIVRGDPRLERRVVGPEALLKIKHAEAWMIVWELGSIEAQDNAPTYMGLTQTQRGDMEKLLGQYEVVFKEPSQLPPIRDMQHRITLKEGSDPVSIRPYRYPHVMKTEIEQQIAEMLRTGVVRPSHSPYSSPVILVKKKDGSWRFCVDYQALNRATVPDKFPIPVIEELLDELKGGTFFSKIDLKAGYHQIRMKEEDIEKTAFRTHQGHYEFVVMPFGLTNAPATFQSAMNSLFRAQLRKYVLVFFDDILIYSRNWEEHLEHVKVVLSTLERERWVANRRKSEFGQTQIKYLGHVISSKGVEMDDDKIKAIVGWEKPKTVRSLRGFLGLTGYYRRFVKDYGKIARPLTELLKKGGFSWNVDAEEAWKTLKTAMTTAPVLSLPDFKQPFHIECDASGRGVGAVLMQERRPIAYFSKALSEGRLSKSIYEKELMALVLAIQHWRPYLVGQKFIVHTDQKSLRHLLEQRITTQNQQDWIAKLLGYDFDIVYKAGSANKAADALSRRYEREEDGGMELGMLARPFWQEIEEVMREVDVDEALQRVIEDIKKDPNTHSSYTLEHEKLHHKGRLVLSAQSKWIPKLIAEFHVTQTGGHSGVYRTYRRVAQSLYWNGMKKDVTEFVARCVVCQQHKYLSSSPQGLLQPLPIPNAVWEELSMDFIVRLPKSQGFDAILVVVDRLSKYAHFIPLKHPYSARTVAEVFVQEIVRLHGIPQSIVSDRDPLFLSIFWKELFKGQGTQLKMSTAYHPETDGQTEVVNRVLQGYLRCFCSEQPKGWRAILPWAEYWYNTSFQGAIRCTPFEAVYGRPPPSLHRFIPGETLVEAVSQELQNRDEALKQLRFHLERAQDVMVRQANKKRKPMTFEVGDWVFLKIRPHRQSTMPTRLHSKLAARYFGPFQIIQKVGETAYKLQLPETARIHPVFHVSQLKKAVGTQVVEKELPQELQGEGPSFWPVKVLGQRQRQQGELVVPQSLIEWQIGGPDGATWEDEVTMREQFPDFNLGDKVGLEEAGIDRPIDKQGWIVYERRNKRVS</sequence>
<keyword evidence="16" id="KW-0511">Multifunctional enzyme</keyword>
<dbReference type="InterPro" id="IPR001969">
    <property type="entry name" value="Aspartic_peptidase_AS"/>
</dbReference>
<dbReference type="Pfam" id="PF24626">
    <property type="entry name" value="SH3_Tf2-1"/>
    <property type="match status" value="1"/>
</dbReference>
<keyword evidence="10" id="KW-0694">RNA-binding</keyword>
<keyword evidence="3" id="KW-0548">Nucleotidyltransferase</keyword>
<dbReference type="GO" id="GO:0003964">
    <property type="term" value="F:RNA-directed DNA polymerase activity"/>
    <property type="evidence" value="ECO:0007669"/>
    <property type="project" value="UniProtKB-KW"/>
</dbReference>
<dbReference type="InterPro" id="IPR001584">
    <property type="entry name" value="Integrase_cat-core"/>
</dbReference>
<dbReference type="CDD" id="cd01647">
    <property type="entry name" value="RT_LTR"/>
    <property type="match status" value="1"/>
</dbReference>
<keyword evidence="12" id="KW-0695">RNA-directed DNA polymerase</keyword>
<evidence type="ECO:0000256" key="17">
    <source>
        <dbReference type="SAM" id="MobiDB-lite"/>
    </source>
</evidence>
<dbReference type="Pfam" id="PF17921">
    <property type="entry name" value="Integrase_H2C2"/>
    <property type="match status" value="1"/>
</dbReference>
<keyword evidence="15" id="KW-0233">DNA recombination</keyword>
<feature type="region of interest" description="Disordered" evidence="17">
    <location>
        <begin position="277"/>
        <end position="296"/>
    </location>
</feature>
<accession>A0AAQ3N405</accession>
<dbReference type="InterPro" id="IPR012337">
    <property type="entry name" value="RNaseH-like_sf"/>
</dbReference>
<dbReference type="Pfam" id="PF00078">
    <property type="entry name" value="RVT_1"/>
    <property type="match status" value="1"/>
</dbReference>
<dbReference type="InterPro" id="IPR041588">
    <property type="entry name" value="Integrase_H2C2"/>
</dbReference>
<dbReference type="FunFam" id="3.30.70.270:FF:000020">
    <property type="entry name" value="Transposon Tf2-6 polyprotein-like Protein"/>
    <property type="match status" value="1"/>
</dbReference>
<keyword evidence="14" id="KW-0238">DNA-binding</keyword>
<dbReference type="InterPro" id="IPR045358">
    <property type="entry name" value="Ty3_capsid"/>
</dbReference>
<dbReference type="InterPro" id="IPR041577">
    <property type="entry name" value="RT_RNaseH_2"/>
</dbReference>
<evidence type="ECO:0000256" key="15">
    <source>
        <dbReference type="ARBA" id="ARBA00023172"/>
    </source>
</evidence>
<feature type="domain" description="Integrase catalytic" evidence="19">
    <location>
        <begin position="1150"/>
        <end position="1314"/>
    </location>
</feature>
<keyword evidence="7" id="KW-0255">Endonuclease</keyword>
<keyword evidence="5" id="KW-0479">Metal-binding</keyword>
<gene>
    <name evidence="20" type="ORF">V8G54_023911</name>
</gene>
<dbReference type="CDD" id="cd09274">
    <property type="entry name" value="RNase_HI_RT_Ty3"/>
    <property type="match status" value="1"/>
</dbReference>
<dbReference type="InterPro" id="IPR043128">
    <property type="entry name" value="Rev_trsase/Diguanyl_cyclase"/>
</dbReference>
<evidence type="ECO:0000256" key="14">
    <source>
        <dbReference type="ARBA" id="ARBA00023125"/>
    </source>
</evidence>
<evidence type="ECO:0000313" key="21">
    <source>
        <dbReference type="Proteomes" id="UP001374535"/>
    </source>
</evidence>
<dbReference type="Pfam" id="PF08284">
    <property type="entry name" value="RVP_2"/>
    <property type="match status" value="1"/>
</dbReference>
<evidence type="ECO:0000313" key="20">
    <source>
        <dbReference type="EMBL" id="WVZ03105.1"/>
    </source>
</evidence>
<evidence type="ECO:0000256" key="4">
    <source>
        <dbReference type="ARBA" id="ARBA00022722"/>
    </source>
</evidence>
<evidence type="ECO:0000256" key="12">
    <source>
        <dbReference type="ARBA" id="ARBA00022918"/>
    </source>
</evidence>
<dbReference type="FunFam" id="3.30.420.10:FF:000219">
    <property type="entry name" value="Putative retroelement"/>
    <property type="match status" value="1"/>
</dbReference>
<dbReference type="Gene3D" id="2.40.70.10">
    <property type="entry name" value="Acid Proteases"/>
    <property type="match status" value="1"/>
</dbReference>
<dbReference type="Gene3D" id="3.30.70.270">
    <property type="match status" value="2"/>
</dbReference>
<feature type="region of interest" description="Disordered" evidence="17">
    <location>
        <begin position="64"/>
        <end position="95"/>
    </location>
</feature>
<keyword evidence="1" id="KW-0645">Protease</keyword>
<proteinExistence type="predicted"/>
<dbReference type="PROSITE" id="PS50994">
    <property type="entry name" value="INTEGRASE"/>
    <property type="match status" value="1"/>
</dbReference>
<dbReference type="InterPro" id="IPR021109">
    <property type="entry name" value="Peptidase_aspartic_dom_sf"/>
</dbReference>
<dbReference type="PROSITE" id="PS50878">
    <property type="entry name" value="RT_POL"/>
    <property type="match status" value="1"/>
</dbReference>
<dbReference type="EMBL" id="CP144694">
    <property type="protein sequence ID" value="WVZ03105.1"/>
    <property type="molecule type" value="Genomic_DNA"/>
</dbReference>
<dbReference type="GO" id="GO:0003723">
    <property type="term" value="F:RNA binding"/>
    <property type="evidence" value="ECO:0007669"/>
    <property type="project" value="UniProtKB-KW"/>
</dbReference>
<evidence type="ECO:0000256" key="13">
    <source>
        <dbReference type="ARBA" id="ARBA00022932"/>
    </source>
</evidence>
<dbReference type="Pfam" id="PF17919">
    <property type="entry name" value="RT_RNaseH_2"/>
    <property type="match status" value="1"/>
</dbReference>
<dbReference type="SUPFAM" id="SSF53098">
    <property type="entry name" value="Ribonuclease H-like"/>
    <property type="match status" value="1"/>
</dbReference>
<dbReference type="CDD" id="cd00303">
    <property type="entry name" value="retropepsin_like"/>
    <property type="match status" value="1"/>
</dbReference>
<dbReference type="InterPro" id="IPR043502">
    <property type="entry name" value="DNA/RNA_pol_sf"/>
</dbReference>
<evidence type="ECO:0000256" key="1">
    <source>
        <dbReference type="ARBA" id="ARBA00022670"/>
    </source>
</evidence>
<dbReference type="SUPFAM" id="SSF50630">
    <property type="entry name" value="Acid proteases"/>
    <property type="match status" value="1"/>
</dbReference>
<evidence type="ECO:0000259" key="19">
    <source>
        <dbReference type="PROSITE" id="PS50994"/>
    </source>
</evidence>
<dbReference type="PANTHER" id="PTHR37984:SF5">
    <property type="entry name" value="PROTEIN NYNRIN-LIKE"/>
    <property type="match status" value="1"/>
</dbReference>
<dbReference type="FunFam" id="3.10.10.10:FF:000007">
    <property type="entry name" value="Retrovirus-related Pol polyprotein from transposon 17.6-like Protein"/>
    <property type="match status" value="1"/>
</dbReference>
<dbReference type="GO" id="GO:0003677">
    <property type="term" value="F:DNA binding"/>
    <property type="evidence" value="ECO:0007669"/>
    <property type="project" value="UniProtKB-KW"/>
</dbReference>
<dbReference type="Gene3D" id="3.10.10.10">
    <property type="entry name" value="HIV Type 1 Reverse Transcriptase, subunit A, domain 1"/>
    <property type="match status" value="1"/>
</dbReference>
<evidence type="ECO:0000256" key="3">
    <source>
        <dbReference type="ARBA" id="ARBA00022695"/>
    </source>
</evidence>
<keyword evidence="21" id="KW-1185">Reference proteome</keyword>
<evidence type="ECO:0000256" key="10">
    <source>
        <dbReference type="ARBA" id="ARBA00022884"/>
    </source>
</evidence>
<keyword evidence="11" id="KW-0229">DNA integration</keyword>
<evidence type="ECO:0000256" key="7">
    <source>
        <dbReference type="ARBA" id="ARBA00022759"/>
    </source>
</evidence>
<keyword evidence="9" id="KW-0460">Magnesium</keyword>
<evidence type="ECO:0000256" key="11">
    <source>
        <dbReference type="ARBA" id="ARBA00022908"/>
    </source>
</evidence>